<dbReference type="AlphaFoldDB" id="A0AAJ5EG60"/>
<sequence>MSSSPGIIARAKFVTPGTKKYKKAIDYIDRSQAVRGKNVEEWHAFSNEKALQIKNNEGRITTLFSSSQDYVDNQGKQTIKENFITAQEKDSPMWQTVFSFDNDYLKELGLLQEGNTTYLNEGKIREATRLAIAKMADDMNLGPSVSWAGAIHYNTDNIHVHTMMVLTEPEGVLPKCHYQGKEQYRGKIPPKTVRHIKSVFANKIENREPSLVRISYLMREAIAKDLTQPYVLNKDVTLLNQLNQFKRSLPKDRRTWAYNHSEFAPYREELDRLTHTLMTTHQPHVFKELDALLKEQTAFYLRVYGENSVEGNQGKEYRDNKLQELRQMTGNALLRQLKSGEIETTNTPNQPFRHTTNYSNNYATRYSPVTKKDLYNMKAATVETQQDFLNKCAYEREQFRKEQQRKYEIEHGIS</sequence>
<dbReference type="GeneID" id="39759750"/>
<keyword evidence="1" id="KW-0614">Plasmid</keyword>
<gene>
    <name evidence="2" type="ORF">E4031_01640</name>
    <name evidence="1" type="ORF">E4Z98_09900</name>
</gene>
<dbReference type="Proteomes" id="UP000297725">
    <property type="component" value="Unassembled WGS sequence"/>
</dbReference>
<keyword evidence="3" id="KW-1185">Reference proteome</keyword>
<dbReference type="Pfam" id="PF18555">
    <property type="entry name" value="MobL"/>
    <property type="match status" value="1"/>
</dbReference>
<proteinExistence type="predicted"/>
<reference evidence="2 4" key="1">
    <citation type="submission" date="2019-03" db="EMBL/GenBank/DDBJ databases">
        <title>Vagococcus sp. was isolated fron gut of Carduelis flavirostris.</title>
        <authorList>
            <person name="Ge Y."/>
        </authorList>
    </citation>
    <scope>NUCLEOTIDE SEQUENCE [LARGE SCALE GENOMIC DNA]</scope>
    <source>
        <strain evidence="2 4">CF-210</strain>
    </source>
</reference>
<accession>A0AAJ5EG60</accession>
<reference evidence="1 3" key="2">
    <citation type="submission" date="2019-04" db="EMBL/GenBank/DDBJ databases">
        <authorList>
            <person name="Ge Y."/>
        </authorList>
    </citation>
    <scope>NUCLEOTIDE SEQUENCE [LARGE SCALE GENOMIC DNA]</scope>
    <source>
        <strain evidence="1">CF-49</strain>
        <strain evidence="3">personal::cf-49</strain>
        <plasmid evidence="1 3">punnamed2</plasmid>
    </source>
</reference>
<dbReference type="NCBIfam" id="NF041498">
    <property type="entry name" value="MobP2"/>
    <property type="match status" value="1"/>
</dbReference>
<dbReference type="Proteomes" id="UP000296883">
    <property type="component" value="Plasmid punnamed2"/>
</dbReference>
<dbReference type="RefSeq" id="WP_135253591.1">
    <property type="nucleotide sequence ID" value="NZ_CP038867.1"/>
</dbReference>
<evidence type="ECO:0000313" key="3">
    <source>
        <dbReference type="Proteomes" id="UP000296883"/>
    </source>
</evidence>
<dbReference type="InterPro" id="IPR048101">
    <property type="entry name" value="MobP2"/>
</dbReference>
<evidence type="ECO:0000313" key="2">
    <source>
        <dbReference type="EMBL" id="TFZ42965.1"/>
    </source>
</evidence>
<protein>
    <recommendedName>
        <fullName evidence="5">Relaxase</fullName>
    </recommendedName>
</protein>
<organism evidence="2 4">
    <name type="scientific">Vagococcus xieshaowenii</name>
    <dbReference type="NCBI Taxonomy" id="2562451"/>
    <lineage>
        <taxon>Bacteria</taxon>
        <taxon>Bacillati</taxon>
        <taxon>Bacillota</taxon>
        <taxon>Bacilli</taxon>
        <taxon>Lactobacillales</taxon>
        <taxon>Enterococcaceae</taxon>
        <taxon>Vagococcus</taxon>
    </lineage>
</organism>
<dbReference type="InterPro" id="IPR041073">
    <property type="entry name" value="MobL"/>
</dbReference>
<evidence type="ECO:0000313" key="4">
    <source>
        <dbReference type="Proteomes" id="UP000297725"/>
    </source>
</evidence>
<evidence type="ECO:0008006" key="5">
    <source>
        <dbReference type="Google" id="ProtNLM"/>
    </source>
</evidence>
<dbReference type="EMBL" id="CP038867">
    <property type="protein sequence ID" value="QCA29690.1"/>
    <property type="molecule type" value="Genomic_DNA"/>
</dbReference>
<name>A0AAJ5EG60_9ENTE</name>
<geneLocation type="plasmid" evidence="1 3">
    <name>punnamed2</name>
</geneLocation>
<dbReference type="EMBL" id="SRHU01000007">
    <property type="protein sequence ID" value="TFZ42965.1"/>
    <property type="molecule type" value="Genomic_DNA"/>
</dbReference>
<evidence type="ECO:0000313" key="1">
    <source>
        <dbReference type="EMBL" id="QCA29690.1"/>
    </source>
</evidence>